<dbReference type="STRING" id="512565.AMIS_56600"/>
<keyword evidence="8" id="KW-1278">Translocase</keyword>
<keyword evidence="7 11" id="KW-0067">ATP-binding</keyword>
<dbReference type="Proteomes" id="UP000007882">
    <property type="component" value="Chromosome"/>
</dbReference>
<dbReference type="PROSITE" id="PS50893">
    <property type="entry name" value="ABC_TRANSPORTER_2"/>
    <property type="match status" value="1"/>
</dbReference>
<keyword evidence="12" id="KW-1185">Reference proteome</keyword>
<evidence type="ECO:0000259" key="10">
    <source>
        <dbReference type="PROSITE" id="PS50893"/>
    </source>
</evidence>
<dbReference type="SMART" id="SM00382">
    <property type="entry name" value="AAA"/>
    <property type="match status" value="1"/>
</dbReference>
<proteinExistence type="inferred from homology"/>
<evidence type="ECO:0000256" key="8">
    <source>
        <dbReference type="ARBA" id="ARBA00022967"/>
    </source>
</evidence>
<evidence type="ECO:0000256" key="6">
    <source>
        <dbReference type="ARBA" id="ARBA00022741"/>
    </source>
</evidence>
<organism evidence="11 12">
    <name type="scientific">Actinoplanes missouriensis (strain ATCC 14538 / DSM 43046 / CBS 188.64 / JCM 3121 / NBRC 102363 / NCIMB 12654 / NRRL B-3342 / UNCC 431)</name>
    <dbReference type="NCBI Taxonomy" id="512565"/>
    <lineage>
        <taxon>Bacteria</taxon>
        <taxon>Bacillati</taxon>
        <taxon>Actinomycetota</taxon>
        <taxon>Actinomycetes</taxon>
        <taxon>Micromonosporales</taxon>
        <taxon>Micromonosporaceae</taxon>
        <taxon>Actinoplanes</taxon>
    </lineage>
</organism>
<evidence type="ECO:0000256" key="2">
    <source>
        <dbReference type="ARBA" id="ARBA00005417"/>
    </source>
</evidence>
<dbReference type="EMBL" id="AP012319">
    <property type="protein sequence ID" value="BAL90880.1"/>
    <property type="molecule type" value="Genomic_DNA"/>
</dbReference>
<reference evidence="11 12" key="1">
    <citation type="submission" date="2012-02" db="EMBL/GenBank/DDBJ databases">
        <title>Complete genome sequence of Actinoplanes missouriensis 431 (= NBRC 102363).</title>
        <authorList>
            <person name="Ohnishi Y."/>
            <person name="Ishikawa J."/>
            <person name="Sekine M."/>
            <person name="Hosoyama A."/>
            <person name="Harada T."/>
            <person name="Narita H."/>
            <person name="Hata T."/>
            <person name="Konno Y."/>
            <person name="Tutikane K."/>
            <person name="Fujita N."/>
            <person name="Horinouchi S."/>
            <person name="Hayakawa M."/>
        </authorList>
    </citation>
    <scope>NUCLEOTIDE SEQUENCE [LARGE SCALE GENOMIC DNA]</scope>
    <source>
        <strain evidence="12">ATCC 14538 / DSM 43046 / CBS 188.64 / JCM 3121 / NBRC 102363 / NCIMB 12654 / NRRL B-3342 / UNCC 431</strain>
    </source>
</reference>
<evidence type="ECO:0000256" key="9">
    <source>
        <dbReference type="ARBA" id="ARBA00023136"/>
    </source>
</evidence>
<dbReference type="GO" id="GO:0015833">
    <property type="term" value="P:peptide transport"/>
    <property type="evidence" value="ECO:0007669"/>
    <property type="project" value="InterPro"/>
</dbReference>
<comment type="similarity">
    <text evidence="2">Belongs to the ABC transporter superfamily.</text>
</comment>
<keyword evidence="5" id="KW-0997">Cell inner membrane</keyword>
<dbReference type="CDD" id="cd03257">
    <property type="entry name" value="ABC_NikE_OppD_transporters"/>
    <property type="match status" value="1"/>
</dbReference>
<feature type="domain" description="ABC transporter" evidence="10">
    <location>
        <begin position="4"/>
        <end position="248"/>
    </location>
</feature>
<dbReference type="InterPro" id="IPR050388">
    <property type="entry name" value="ABC_Ni/Peptide_Import"/>
</dbReference>
<dbReference type="KEGG" id="ams:AMIS_56600"/>
<keyword evidence="9" id="KW-0472">Membrane</keyword>
<dbReference type="AlphaFoldDB" id="I0HCZ3"/>
<gene>
    <name evidence="11" type="ordered locus">AMIS_56600</name>
</gene>
<comment type="subcellular location">
    <subcellularLocation>
        <location evidence="1">Cell membrane</location>
        <topology evidence="1">Peripheral membrane protein</topology>
    </subcellularLocation>
</comment>
<dbReference type="HOGENOM" id="CLU_000604_1_23_11"/>
<evidence type="ECO:0000256" key="1">
    <source>
        <dbReference type="ARBA" id="ARBA00004202"/>
    </source>
</evidence>
<dbReference type="SUPFAM" id="SSF52540">
    <property type="entry name" value="P-loop containing nucleoside triphosphate hydrolases"/>
    <property type="match status" value="1"/>
</dbReference>
<evidence type="ECO:0000313" key="12">
    <source>
        <dbReference type="Proteomes" id="UP000007882"/>
    </source>
</evidence>
<dbReference type="InterPro" id="IPR027417">
    <property type="entry name" value="P-loop_NTPase"/>
</dbReference>
<dbReference type="NCBIfam" id="TIGR01727">
    <property type="entry name" value="oligo_HPY"/>
    <property type="match status" value="1"/>
</dbReference>
<name>I0HCZ3_ACTM4</name>
<dbReference type="InterPro" id="IPR013563">
    <property type="entry name" value="Oligopep_ABC_C"/>
</dbReference>
<dbReference type="GO" id="GO:0005524">
    <property type="term" value="F:ATP binding"/>
    <property type="evidence" value="ECO:0007669"/>
    <property type="project" value="UniProtKB-KW"/>
</dbReference>
<dbReference type="GO" id="GO:0005886">
    <property type="term" value="C:plasma membrane"/>
    <property type="evidence" value="ECO:0007669"/>
    <property type="project" value="UniProtKB-SubCell"/>
</dbReference>
<dbReference type="eggNOG" id="COG0444">
    <property type="taxonomic scope" value="Bacteria"/>
</dbReference>
<keyword evidence="4" id="KW-1003">Cell membrane</keyword>
<dbReference type="InterPro" id="IPR003593">
    <property type="entry name" value="AAA+_ATPase"/>
</dbReference>
<dbReference type="GO" id="GO:0016887">
    <property type="term" value="F:ATP hydrolysis activity"/>
    <property type="evidence" value="ECO:0007669"/>
    <property type="project" value="InterPro"/>
</dbReference>
<dbReference type="PATRIC" id="fig|512565.3.peg.5656"/>
<dbReference type="PANTHER" id="PTHR43297:SF14">
    <property type="entry name" value="ATPASE AAA-TYPE CORE DOMAIN-CONTAINING PROTEIN"/>
    <property type="match status" value="1"/>
</dbReference>
<evidence type="ECO:0000256" key="3">
    <source>
        <dbReference type="ARBA" id="ARBA00022448"/>
    </source>
</evidence>
<dbReference type="Pfam" id="PF08352">
    <property type="entry name" value="oligo_HPY"/>
    <property type="match status" value="1"/>
</dbReference>
<evidence type="ECO:0000256" key="4">
    <source>
        <dbReference type="ARBA" id="ARBA00022475"/>
    </source>
</evidence>
<dbReference type="RefSeq" id="WP_014445768.1">
    <property type="nucleotide sequence ID" value="NC_017093.1"/>
</dbReference>
<dbReference type="OrthoDB" id="8481147at2"/>
<evidence type="ECO:0000256" key="7">
    <source>
        <dbReference type="ARBA" id="ARBA00022840"/>
    </source>
</evidence>
<dbReference type="InterPro" id="IPR003439">
    <property type="entry name" value="ABC_transporter-like_ATP-bd"/>
</dbReference>
<evidence type="ECO:0000256" key="5">
    <source>
        <dbReference type="ARBA" id="ARBA00022519"/>
    </source>
</evidence>
<evidence type="ECO:0000313" key="11">
    <source>
        <dbReference type="EMBL" id="BAL90880.1"/>
    </source>
</evidence>
<dbReference type="PANTHER" id="PTHR43297">
    <property type="entry name" value="OLIGOPEPTIDE TRANSPORT ATP-BINDING PROTEIN APPD"/>
    <property type="match status" value="1"/>
</dbReference>
<keyword evidence="3" id="KW-0813">Transport</keyword>
<keyword evidence="6" id="KW-0547">Nucleotide-binding</keyword>
<accession>I0HCZ3</accession>
<protein>
    <submittedName>
        <fullName evidence="11">Putative ABC transporter ATP-binding protein</fullName>
    </submittedName>
</protein>
<dbReference type="Gene3D" id="3.40.50.300">
    <property type="entry name" value="P-loop containing nucleotide triphosphate hydrolases"/>
    <property type="match status" value="1"/>
</dbReference>
<sequence>MTLLDFTHLGVRLGERPILRDVTFSVHAGEAVGLVGESGSGKSMTVKSVVRLLPAGATVDGSVRFDGIDVPAMNAAELRRFRSRDVAMVFQDPRATVNPVRTVGDFLTEVLRDQGIGRSEATRRAAGLLSEVGVGDAGRRLNQRPYELSGGLLQRVVIAAALLTEPKLILADEPTTALDVTTQEEVVAILTEQRRRRSAALLFITHDLELAAAVCDRIAVMYAGEIVEILPAGLLHEGARHPYTRALLDSRPGAVPPGDRLRTVPGVPQSALTAPAGCVFADRCPLVTDGCRDRRPELLPIGAGRAACHLVREDS</sequence>
<dbReference type="Pfam" id="PF00005">
    <property type="entry name" value="ABC_tran"/>
    <property type="match status" value="1"/>
</dbReference>